<dbReference type="EMBL" id="JAUEPR010000061">
    <property type="protein sequence ID" value="KAK0470687.1"/>
    <property type="molecule type" value="Genomic_DNA"/>
</dbReference>
<keyword evidence="1" id="KW-0812">Transmembrane</keyword>
<dbReference type="AlphaFoldDB" id="A0AA39NRU0"/>
<feature type="non-terminal residue" evidence="2">
    <location>
        <position position="51"/>
    </location>
</feature>
<evidence type="ECO:0000313" key="3">
    <source>
        <dbReference type="Proteomes" id="UP001175227"/>
    </source>
</evidence>
<evidence type="ECO:0000256" key="1">
    <source>
        <dbReference type="SAM" id="Phobius"/>
    </source>
</evidence>
<protein>
    <submittedName>
        <fullName evidence="2">Uncharacterized protein</fullName>
    </submittedName>
</protein>
<gene>
    <name evidence="2" type="ORF">IW261DRAFT_1515799</name>
</gene>
<accession>A0AA39NRU0</accession>
<sequence>MDPALYYIVIPTIAYLLVAIPLRMLEPLLIFLLLHSALTLTCMTARNFVPR</sequence>
<organism evidence="2 3">
    <name type="scientific">Armillaria novae-zelandiae</name>
    <dbReference type="NCBI Taxonomy" id="153914"/>
    <lineage>
        <taxon>Eukaryota</taxon>
        <taxon>Fungi</taxon>
        <taxon>Dikarya</taxon>
        <taxon>Basidiomycota</taxon>
        <taxon>Agaricomycotina</taxon>
        <taxon>Agaricomycetes</taxon>
        <taxon>Agaricomycetidae</taxon>
        <taxon>Agaricales</taxon>
        <taxon>Marasmiineae</taxon>
        <taxon>Physalacriaceae</taxon>
        <taxon>Armillaria</taxon>
    </lineage>
</organism>
<dbReference type="Proteomes" id="UP001175227">
    <property type="component" value="Unassembled WGS sequence"/>
</dbReference>
<reference evidence="2" key="1">
    <citation type="submission" date="2023-06" db="EMBL/GenBank/DDBJ databases">
        <authorList>
            <consortium name="Lawrence Berkeley National Laboratory"/>
            <person name="Ahrendt S."/>
            <person name="Sahu N."/>
            <person name="Indic B."/>
            <person name="Wong-Bajracharya J."/>
            <person name="Merenyi Z."/>
            <person name="Ke H.-M."/>
            <person name="Monk M."/>
            <person name="Kocsube S."/>
            <person name="Drula E."/>
            <person name="Lipzen A."/>
            <person name="Balint B."/>
            <person name="Henrissat B."/>
            <person name="Andreopoulos B."/>
            <person name="Martin F.M."/>
            <person name="Harder C.B."/>
            <person name="Rigling D."/>
            <person name="Ford K.L."/>
            <person name="Foster G.D."/>
            <person name="Pangilinan J."/>
            <person name="Papanicolaou A."/>
            <person name="Barry K."/>
            <person name="LaButti K."/>
            <person name="Viragh M."/>
            <person name="Koriabine M."/>
            <person name="Yan M."/>
            <person name="Riley R."/>
            <person name="Champramary S."/>
            <person name="Plett K.L."/>
            <person name="Tsai I.J."/>
            <person name="Slot J."/>
            <person name="Sipos G."/>
            <person name="Plett J."/>
            <person name="Nagy L.G."/>
            <person name="Grigoriev I.V."/>
        </authorList>
    </citation>
    <scope>NUCLEOTIDE SEQUENCE</scope>
    <source>
        <strain evidence="2">ICMP 16352</strain>
    </source>
</reference>
<name>A0AA39NRU0_9AGAR</name>
<proteinExistence type="predicted"/>
<comment type="caution">
    <text evidence="2">The sequence shown here is derived from an EMBL/GenBank/DDBJ whole genome shotgun (WGS) entry which is preliminary data.</text>
</comment>
<keyword evidence="1" id="KW-1133">Transmembrane helix</keyword>
<feature type="transmembrane region" description="Helical" evidence="1">
    <location>
        <begin position="28"/>
        <end position="49"/>
    </location>
</feature>
<keyword evidence="3" id="KW-1185">Reference proteome</keyword>
<feature type="transmembrane region" description="Helical" evidence="1">
    <location>
        <begin position="5"/>
        <end position="22"/>
    </location>
</feature>
<keyword evidence="1" id="KW-0472">Membrane</keyword>
<evidence type="ECO:0000313" key="2">
    <source>
        <dbReference type="EMBL" id="KAK0470687.1"/>
    </source>
</evidence>